<dbReference type="PANTHER" id="PTHR46668">
    <property type="entry name" value="BTB/POZ DOMAIN AND ANKYRIN REPEAT-CONTAINING PROTEIN NH5.2"/>
    <property type="match status" value="1"/>
</dbReference>
<dbReference type="PROSITE" id="PS50297">
    <property type="entry name" value="ANK_REP_REGION"/>
    <property type="match status" value="1"/>
</dbReference>
<dbReference type="Pfam" id="PF12796">
    <property type="entry name" value="Ank_2"/>
    <property type="match status" value="1"/>
</dbReference>
<reference evidence="3" key="1">
    <citation type="journal article" date="2018" name="DNA Res.">
        <title>Multiple hybrid de novo genome assembly of finger millet, an orphan allotetraploid crop.</title>
        <authorList>
            <person name="Hatakeyama M."/>
            <person name="Aluri S."/>
            <person name="Balachadran M.T."/>
            <person name="Sivarajan S.R."/>
            <person name="Patrignani A."/>
            <person name="Gruter S."/>
            <person name="Poveda L."/>
            <person name="Shimizu-Inatsugi R."/>
            <person name="Baeten J."/>
            <person name="Francoijs K.J."/>
            <person name="Nataraja K.N."/>
            <person name="Reddy Y.A.N."/>
            <person name="Phadnis S."/>
            <person name="Ravikumar R.L."/>
            <person name="Schlapbach R."/>
            <person name="Sreeman S.M."/>
            <person name="Shimizu K.K."/>
        </authorList>
    </citation>
    <scope>NUCLEOTIDE SEQUENCE</scope>
</reference>
<dbReference type="EMBL" id="BQKI01000002">
    <property type="protein sequence ID" value="GJM88040.1"/>
    <property type="molecule type" value="Genomic_DNA"/>
</dbReference>
<dbReference type="Gene3D" id="1.25.40.20">
    <property type="entry name" value="Ankyrin repeat-containing domain"/>
    <property type="match status" value="1"/>
</dbReference>
<dbReference type="Proteomes" id="UP001054889">
    <property type="component" value="Unassembled WGS sequence"/>
</dbReference>
<evidence type="ECO:0000256" key="1">
    <source>
        <dbReference type="PROSITE-ProRule" id="PRU00023"/>
    </source>
</evidence>
<dbReference type="SMART" id="SM00248">
    <property type="entry name" value="ANK"/>
    <property type="match status" value="2"/>
</dbReference>
<dbReference type="GO" id="GO:0006355">
    <property type="term" value="P:regulation of DNA-templated transcription"/>
    <property type="evidence" value="ECO:0007669"/>
    <property type="project" value="TreeGrafter"/>
</dbReference>
<feature type="region of interest" description="Disordered" evidence="2">
    <location>
        <begin position="244"/>
        <end position="266"/>
    </location>
</feature>
<dbReference type="SUPFAM" id="SSF48403">
    <property type="entry name" value="Ankyrin repeat"/>
    <property type="match status" value="1"/>
</dbReference>
<dbReference type="FunFam" id="1.25.40.20:FF:000058">
    <property type="entry name" value="regulatory protein NPR5 isoform X2"/>
    <property type="match status" value="1"/>
</dbReference>
<evidence type="ECO:0000256" key="2">
    <source>
        <dbReference type="SAM" id="MobiDB-lite"/>
    </source>
</evidence>
<dbReference type="InterPro" id="IPR044284">
    <property type="entry name" value="NPR5/6"/>
</dbReference>
<protein>
    <submittedName>
        <fullName evidence="3">Uncharacterized protein</fullName>
    </submittedName>
</protein>
<dbReference type="InterPro" id="IPR002110">
    <property type="entry name" value="Ankyrin_rpt"/>
</dbReference>
<evidence type="ECO:0000313" key="4">
    <source>
        <dbReference type="Proteomes" id="UP001054889"/>
    </source>
</evidence>
<keyword evidence="1" id="KW-0040">ANK repeat</keyword>
<reference evidence="3" key="2">
    <citation type="submission" date="2021-12" db="EMBL/GenBank/DDBJ databases">
        <title>Resequencing data analysis of finger millet.</title>
        <authorList>
            <person name="Hatakeyama M."/>
            <person name="Aluri S."/>
            <person name="Balachadran M.T."/>
            <person name="Sivarajan S.R."/>
            <person name="Poveda L."/>
            <person name="Shimizu-Inatsugi R."/>
            <person name="Schlapbach R."/>
            <person name="Sreeman S.M."/>
            <person name="Shimizu K.K."/>
        </authorList>
    </citation>
    <scope>NUCLEOTIDE SEQUENCE</scope>
</reference>
<dbReference type="GO" id="GO:0005634">
    <property type="term" value="C:nucleus"/>
    <property type="evidence" value="ECO:0007669"/>
    <property type="project" value="TreeGrafter"/>
</dbReference>
<dbReference type="PROSITE" id="PS50088">
    <property type="entry name" value="ANK_REPEAT"/>
    <property type="match status" value="1"/>
</dbReference>
<dbReference type="GO" id="GO:0000976">
    <property type="term" value="F:transcription cis-regulatory region binding"/>
    <property type="evidence" value="ECO:0007669"/>
    <property type="project" value="TreeGrafter"/>
</dbReference>
<evidence type="ECO:0000313" key="3">
    <source>
        <dbReference type="EMBL" id="GJM88040.1"/>
    </source>
</evidence>
<gene>
    <name evidence="3" type="primary">ga04059</name>
    <name evidence="3" type="ORF">PR202_ga04059</name>
</gene>
<dbReference type="GO" id="GO:0009864">
    <property type="term" value="P:induced systemic resistance, jasmonic acid mediated signaling pathway"/>
    <property type="evidence" value="ECO:0007669"/>
    <property type="project" value="TreeGrafter"/>
</dbReference>
<dbReference type="AlphaFoldDB" id="A0AAV5BQT4"/>
<name>A0AAV5BQT4_ELECO</name>
<keyword evidence="4" id="KW-1185">Reference proteome</keyword>
<dbReference type="GO" id="GO:0099402">
    <property type="term" value="P:plant organ development"/>
    <property type="evidence" value="ECO:0007669"/>
    <property type="project" value="InterPro"/>
</dbReference>
<proteinExistence type="predicted"/>
<feature type="repeat" description="ANK" evidence="1">
    <location>
        <begin position="158"/>
        <end position="190"/>
    </location>
</feature>
<sequence>MVKEASVDDVMKVLMASRKFEMQELWATCSHLVARSGLSADLLAKHLPIDVVAKIEEIRAKSPIISSSSTTTPRSSPFMTTHHYLPINAADRDHKIRRMRRALDAADIELVKLMVMGEGLDLDDALAVHYAVQHCGRDVVKALLELGAADVNACAGPTGKTPLHVAAEMVSPDMVSVLLDHHADPNARTLDGVTPLDVLRGLTSEFLFKGAVPGLTHIEPNKLRLCLELVQSAVMVTTRDDDVAAGGDAGGGSDGGGGSFPTGDADDSLVSLTMNSTLMYQGQEMAGDARKGNGRGSPSNLYFPNELRTDLRHRVPAAFLRLGSVATAAIVFRSARHLVIFEETEVNYSNTLSSSGLIVLVKPESPHTHIDINAVEIQLAIQRQMGVYVTQDLISSPTRYRKLPTPRMVANGGMPCPPLKAWAMAHKGKATSGVDYNPEDPSESYTNAIVHSRLSQYTEVAREVHGPEWDLSTEDIDGEIVMRVDGGKKRGRYWIVENTLDKASTPTLS</sequence>
<feature type="compositionally biased region" description="Gly residues" evidence="2">
    <location>
        <begin position="247"/>
        <end position="260"/>
    </location>
</feature>
<dbReference type="InterPro" id="IPR036770">
    <property type="entry name" value="Ankyrin_rpt-contain_sf"/>
</dbReference>
<dbReference type="PANTHER" id="PTHR46668:SF2">
    <property type="entry name" value="BTB_POZ DOMAIN AND ANKYRIN REPEAT-CONTAINING PROTEIN NH5.1"/>
    <property type="match status" value="1"/>
</dbReference>
<comment type="caution">
    <text evidence="3">The sequence shown here is derived from an EMBL/GenBank/DDBJ whole genome shotgun (WGS) entry which is preliminary data.</text>
</comment>
<organism evidence="3 4">
    <name type="scientific">Eleusine coracana subsp. coracana</name>
    <dbReference type="NCBI Taxonomy" id="191504"/>
    <lineage>
        <taxon>Eukaryota</taxon>
        <taxon>Viridiplantae</taxon>
        <taxon>Streptophyta</taxon>
        <taxon>Embryophyta</taxon>
        <taxon>Tracheophyta</taxon>
        <taxon>Spermatophyta</taxon>
        <taxon>Magnoliopsida</taxon>
        <taxon>Liliopsida</taxon>
        <taxon>Poales</taxon>
        <taxon>Poaceae</taxon>
        <taxon>PACMAD clade</taxon>
        <taxon>Chloridoideae</taxon>
        <taxon>Cynodonteae</taxon>
        <taxon>Eleusininae</taxon>
        <taxon>Eleusine</taxon>
    </lineage>
</organism>
<accession>A0AAV5BQT4</accession>